<evidence type="ECO:0000256" key="5">
    <source>
        <dbReference type="ARBA" id="ARBA00022989"/>
    </source>
</evidence>
<proteinExistence type="inferred from homology"/>
<evidence type="ECO:0000313" key="13">
    <source>
        <dbReference type="Proteomes" id="UP000194003"/>
    </source>
</evidence>
<dbReference type="Pfam" id="PF21082">
    <property type="entry name" value="MS_channel_3rd"/>
    <property type="match status" value="1"/>
</dbReference>
<dbReference type="Gene3D" id="2.30.30.60">
    <property type="match status" value="1"/>
</dbReference>
<dbReference type="InterPro" id="IPR010920">
    <property type="entry name" value="LSM_dom_sf"/>
</dbReference>
<dbReference type="EMBL" id="LVJN01000019">
    <property type="protein sequence ID" value="OSM04116.1"/>
    <property type="molecule type" value="Genomic_DNA"/>
</dbReference>
<dbReference type="PANTHER" id="PTHR43634">
    <property type="entry name" value="OW CONDUCTANCE MECHANOSENSITIVE CHANNEL"/>
    <property type="match status" value="1"/>
</dbReference>
<keyword evidence="4 8" id="KW-0812">Transmembrane</keyword>
<dbReference type="InterPro" id="IPR006685">
    <property type="entry name" value="MscS_channel_2nd"/>
</dbReference>
<reference evidence="12 13" key="1">
    <citation type="journal article" date="2016" name="BMC Genomics">
        <title>Combined genomic and structural analyses of a cultured magnetotactic bacterium reveals its niche adaptation to a dynamic environment.</title>
        <authorList>
            <person name="Araujo A.C."/>
            <person name="Morillo V."/>
            <person name="Cypriano J."/>
            <person name="Teixeira L.C."/>
            <person name="Leao P."/>
            <person name="Lyra S."/>
            <person name="Almeida L.G."/>
            <person name="Bazylinski D.A."/>
            <person name="Vasconcellos A.T."/>
            <person name="Abreu F."/>
            <person name="Lins U."/>
        </authorList>
    </citation>
    <scope>NUCLEOTIDE SEQUENCE [LARGE SCALE GENOMIC DNA]</scope>
    <source>
        <strain evidence="12 13">IT-1</strain>
    </source>
</reference>
<name>A0A1Y2K4D2_9PROT</name>
<feature type="transmembrane region" description="Helical" evidence="8">
    <location>
        <begin position="367"/>
        <end position="392"/>
    </location>
</feature>
<feature type="transmembrane region" description="Helical" evidence="8">
    <location>
        <begin position="413"/>
        <end position="434"/>
    </location>
</feature>
<evidence type="ECO:0000313" key="12">
    <source>
        <dbReference type="EMBL" id="OSM04116.1"/>
    </source>
</evidence>
<organism evidence="12 13">
    <name type="scientific">Magnetofaba australis IT-1</name>
    <dbReference type="NCBI Taxonomy" id="1434232"/>
    <lineage>
        <taxon>Bacteria</taxon>
        <taxon>Pseudomonadati</taxon>
        <taxon>Pseudomonadota</taxon>
        <taxon>Magnetococcia</taxon>
        <taxon>Magnetococcales</taxon>
        <taxon>Magnetococcaceae</taxon>
        <taxon>Magnetofaba</taxon>
    </lineage>
</organism>
<accession>A0A1Y2K4D2</accession>
<feature type="domain" description="Mechanosensitive ion channel MscS C-terminal" evidence="10">
    <location>
        <begin position="613"/>
        <end position="698"/>
    </location>
</feature>
<dbReference type="AlphaFoldDB" id="A0A1Y2K4D2"/>
<keyword evidence="6 8" id="KW-0472">Membrane</keyword>
<feature type="transmembrane region" description="Helical" evidence="8">
    <location>
        <begin position="497"/>
        <end position="515"/>
    </location>
</feature>
<comment type="subcellular location">
    <subcellularLocation>
        <location evidence="1">Cell membrane</location>
        <topology evidence="1">Multi-pass membrane protein</topology>
    </subcellularLocation>
</comment>
<dbReference type="SUPFAM" id="SSF82861">
    <property type="entry name" value="Mechanosensitive channel protein MscS (YggB), transmembrane region"/>
    <property type="match status" value="1"/>
</dbReference>
<feature type="transmembrane region" description="Helical" evidence="8">
    <location>
        <begin position="521"/>
        <end position="537"/>
    </location>
</feature>
<feature type="region of interest" description="Disordered" evidence="7">
    <location>
        <begin position="742"/>
        <end position="764"/>
    </location>
</feature>
<comment type="similarity">
    <text evidence="2">Belongs to the MscS (TC 1.A.23) family.</text>
</comment>
<evidence type="ECO:0000256" key="3">
    <source>
        <dbReference type="ARBA" id="ARBA00022475"/>
    </source>
</evidence>
<dbReference type="Pfam" id="PF21088">
    <property type="entry name" value="MS_channel_1st"/>
    <property type="match status" value="1"/>
</dbReference>
<dbReference type="SUPFAM" id="SSF50182">
    <property type="entry name" value="Sm-like ribonucleoproteins"/>
    <property type="match status" value="1"/>
</dbReference>
<evidence type="ECO:0000256" key="7">
    <source>
        <dbReference type="SAM" id="MobiDB-lite"/>
    </source>
</evidence>
<dbReference type="InterPro" id="IPR011014">
    <property type="entry name" value="MscS_channel_TM-2"/>
</dbReference>
<feature type="domain" description="Mechanosensitive ion channel transmembrane helices 2/3" evidence="11">
    <location>
        <begin position="499"/>
        <end position="538"/>
    </location>
</feature>
<comment type="caution">
    <text evidence="12">The sequence shown here is derived from an EMBL/GenBank/DDBJ whole genome shotgun (WGS) entry which is preliminary data.</text>
</comment>
<gene>
    <name evidence="12" type="ORF">MAIT1_03616</name>
</gene>
<evidence type="ECO:0000256" key="6">
    <source>
        <dbReference type="ARBA" id="ARBA00023136"/>
    </source>
</evidence>
<dbReference type="Gene3D" id="3.30.70.100">
    <property type="match status" value="1"/>
</dbReference>
<protein>
    <submittedName>
        <fullName evidence="12">Putative MscS family transporter</fullName>
    </submittedName>
</protein>
<dbReference type="InterPro" id="IPR045042">
    <property type="entry name" value="YnaI-like"/>
</dbReference>
<evidence type="ECO:0000259" key="11">
    <source>
        <dbReference type="Pfam" id="PF21088"/>
    </source>
</evidence>
<evidence type="ECO:0000259" key="10">
    <source>
        <dbReference type="Pfam" id="PF21082"/>
    </source>
</evidence>
<dbReference type="Proteomes" id="UP000194003">
    <property type="component" value="Unassembled WGS sequence"/>
</dbReference>
<dbReference type="GO" id="GO:0005886">
    <property type="term" value="C:plasma membrane"/>
    <property type="evidence" value="ECO:0007669"/>
    <property type="project" value="UniProtKB-SubCell"/>
</dbReference>
<evidence type="ECO:0000256" key="1">
    <source>
        <dbReference type="ARBA" id="ARBA00004651"/>
    </source>
</evidence>
<evidence type="ECO:0000256" key="8">
    <source>
        <dbReference type="SAM" id="Phobius"/>
    </source>
</evidence>
<dbReference type="SUPFAM" id="SSF82689">
    <property type="entry name" value="Mechanosensitive channel protein MscS (YggB), C-terminal domain"/>
    <property type="match status" value="1"/>
</dbReference>
<evidence type="ECO:0000259" key="9">
    <source>
        <dbReference type="Pfam" id="PF00924"/>
    </source>
</evidence>
<keyword evidence="13" id="KW-1185">Reference proteome</keyword>
<feature type="domain" description="Mechanosensitive ion channel MscS" evidence="9">
    <location>
        <begin position="539"/>
        <end position="604"/>
    </location>
</feature>
<feature type="transmembrane region" description="Helical" evidence="8">
    <location>
        <begin position="454"/>
        <end position="476"/>
    </location>
</feature>
<dbReference type="Pfam" id="PF00924">
    <property type="entry name" value="MS_channel_2nd"/>
    <property type="match status" value="1"/>
</dbReference>
<keyword evidence="3" id="KW-1003">Cell membrane</keyword>
<dbReference type="InterPro" id="IPR011066">
    <property type="entry name" value="MscS_channel_C_sf"/>
</dbReference>
<evidence type="ECO:0000256" key="4">
    <source>
        <dbReference type="ARBA" id="ARBA00022692"/>
    </source>
</evidence>
<dbReference type="InterPro" id="IPR023408">
    <property type="entry name" value="MscS_beta-dom_sf"/>
</dbReference>
<sequence length="764" mass="87168">MRPFRQLFLRHLEGRLPLLLLDKIHMIRLSRLWLSLLVLALSIPLAAIAAAEPPPPGKNSAAASDAAAVKPLMDLSSPQQTMRSFLVAIQDADSNLPQRINDALLCLDLTRLKGDEEEKIQERARGLARRLAVVIDKVGVNLADIPDVGPKRLWYFYHPEKRPEWSTRPEIALYKSSEADGWLFTARTLTSVPQLEELIEEQEKDRPQAQAGVAASRATPRATMATFLEAMGGDNADLATAIQTLEPTGQDPMVWKAVAERRAVELMNVMNKIRRVVLSEIPDTPEGEPYVWYNSEEGNIVVERIEQGKHKGEWRFNQKTIDAIGELYEHFADRPIIEELRLQGVDETLTWEMRLERRMPQWMKKKYALLIGWQWVALGLLLVVSGLLRIILPWLFRLLLGPYLRRRIQADKVTLRQAFGSTGYLTVFLLWFLALRYLQLPDEYVSVLLPVLKFLISLSIVLTGYRIVDVLGQQLIANNNFRLTRFDELLVPMLRKMLRMFVILIVVLFILEFWFNQPPSTIIGALGIGGVALALAAQNTLGNFFGSLTVIADRPFGIGDWIVIGNVEGTVEHVGFRSTRVRTFYNSLITIPNSRLVDTHVDNLGERRYRRAKTVLSVTYDTPPDKIDAFCEGVRELIRLHPYTRKDYYHVYLNQFSASSLDILLYMFFDAPDWSTELRERHNLFLDIIRLAHRLGVSFAFPTQTLHIQRDAKSEAQPDPFVNREETPEWVAVNEAAELFQSIRPHTAAPPPPVTIPTRPRSKR</sequence>
<dbReference type="PANTHER" id="PTHR43634:SF2">
    <property type="entry name" value="LOW CONDUCTANCE MECHANOSENSITIVE CHANNEL YNAI"/>
    <property type="match status" value="1"/>
</dbReference>
<dbReference type="Gene3D" id="1.10.287.1260">
    <property type="match status" value="1"/>
</dbReference>
<dbReference type="InterPro" id="IPR049142">
    <property type="entry name" value="MS_channel_1st"/>
</dbReference>
<dbReference type="InterPro" id="IPR049278">
    <property type="entry name" value="MS_channel_C"/>
</dbReference>
<evidence type="ECO:0000256" key="2">
    <source>
        <dbReference type="ARBA" id="ARBA00008017"/>
    </source>
</evidence>
<dbReference type="GO" id="GO:0008381">
    <property type="term" value="F:mechanosensitive monoatomic ion channel activity"/>
    <property type="evidence" value="ECO:0007669"/>
    <property type="project" value="UniProtKB-ARBA"/>
</dbReference>
<keyword evidence="5 8" id="KW-1133">Transmembrane helix</keyword>